<dbReference type="UniPathway" id="UPA00539"/>
<dbReference type="EMBL" id="FSRM01000001">
    <property type="protein sequence ID" value="SIO11512.1"/>
    <property type="molecule type" value="Genomic_DNA"/>
</dbReference>
<proteinExistence type="predicted"/>
<dbReference type="NCBIfam" id="NF002535">
    <property type="entry name" value="PRK02079.1"/>
    <property type="match status" value="1"/>
</dbReference>
<keyword evidence="3" id="KW-0884">PQQ biosynthesis</keyword>
<dbReference type="OrthoDB" id="7356791at2"/>
<reference evidence="4 5" key="1">
    <citation type="submission" date="2016-11" db="EMBL/GenBank/DDBJ databases">
        <authorList>
            <person name="Jaros S."/>
            <person name="Januszkiewicz K."/>
            <person name="Wedrychowicz H."/>
        </authorList>
    </citation>
    <scope>NUCLEOTIDE SEQUENCE [LARGE SCALE GENOMIC DNA]</scope>
    <source>
        <strain evidence="4 5">GAS86</strain>
    </source>
</reference>
<comment type="pathway">
    <text evidence="1">Cofactor biosynthesis; pyrroloquinoline quinone biosynthesis.</text>
</comment>
<evidence type="ECO:0000256" key="2">
    <source>
        <dbReference type="ARBA" id="ARBA00011741"/>
    </source>
</evidence>
<dbReference type="RefSeq" id="WP_074264714.1">
    <property type="nucleotide sequence ID" value="NZ_FSRM01000001.1"/>
</dbReference>
<dbReference type="Gene3D" id="1.10.10.1150">
    <property type="entry name" value="Coenzyme PQQ synthesis protein D (PqqD)"/>
    <property type="match status" value="1"/>
</dbReference>
<comment type="subunit">
    <text evidence="2">Monomer. Interacts with PqqE.</text>
</comment>
<gene>
    <name evidence="4" type="ORF">SAMN05444168_2723</name>
</gene>
<protein>
    <submittedName>
        <fullName evidence="4">Pyrroloquinoline quinone biosynthesis protein D</fullName>
    </submittedName>
</protein>
<accession>A0A1N6GVL5</accession>
<name>A0A1N6GVL5_9BURK</name>
<evidence type="ECO:0000256" key="3">
    <source>
        <dbReference type="ARBA" id="ARBA00022905"/>
    </source>
</evidence>
<dbReference type="InterPro" id="IPR022479">
    <property type="entry name" value="PqqD_bac"/>
</dbReference>
<sequence length="96" mass="10502">MNDQPRAGGATPTADCLTISKLFRLQWEPAQNAHVLLYPEGMVKLNQSAGEILKRCDGTRDMNALIADLEQAFNTTGLGPEVRAFVADAQSRGWLE</sequence>
<dbReference type="InterPro" id="IPR041881">
    <property type="entry name" value="PqqD_sf"/>
</dbReference>
<dbReference type="GO" id="GO:0018189">
    <property type="term" value="P:pyrroloquinoline quinone biosynthetic process"/>
    <property type="evidence" value="ECO:0007669"/>
    <property type="project" value="UniProtKB-UniPathway"/>
</dbReference>
<dbReference type="AlphaFoldDB" id="A0A1N6GVL5"/>
<dbReference type="InterPro" id="IPR008792">
    <property type="entry name" value="PQQD"/>
</dbReference>
<evidence type="ECO:0000313" key="4">
    <source>
        <dbReference type="EMBL" id="SIO11512.1"/>
    </source>
</evidence>
<evidence type="ECO:0000256" key="1">
    <source>
        <dbReference type="ARBA" id="ARBA00004886"/>
    </source>
</evidence>
<dbReference type="Pfam" id="PF05402">
    <property type="entry name" value="PqqD"/>
    <property type="match status" value="1"/>
</dbReference>
<evidence type="ECO:0000313" key="5">
    <source>
        <dbReference type="Proteomes" id="UP000184693"/>
    </source>
</evidence>
<organism evidence="4 5">
    <name type="scientific">Paraburkholderia phenazinium</name>
    <dbReference type="NCBI Taxonomy" id="60549"/>
    <lineage>
        <taxon>Bacteria</taxon>
        <taxon>Pseudomonadati</taxon>
        <taxon>Pseudomonadota</taxon>
        <taxon>Betaproteobacteria</taxon>
        <taxon>Burkholderiales</taxon>
        <taxon>Burkholderiaceae</taxon>
        <taxon>Paraburkholderia</taxon>
    </lineage>
</organism>
<dbReference type="NCBIfam" id="TIGR03859">
    <property type="entry name" value="PQQ_PqqD"/>
    <property type="match status" value="1"/>
</dbReference>
<dbReference type="GO" id="GO:0048038">
    <property type="term" value="F:quinone binding"/>
    <property type="evidence" value="ECO:0007669"/>
    <property type="project" value="InterPro"/>
</dbReference>
<dbReference type="Proteomes" id="UP000184693">
    <property type="component" value="Unassembled WGS sequence"/>
</dbReference>